<keyword evidence="5" id="KW-1185">Reference proteome</keyword>
<dbReference type="Proteomes" id="UP001177592">
    <property type="component" value="Chromosome"/>
</dbReference>
<dbReference type="Proteomes" id="UP001177595">
    <property type="component" value="Chromosome"/>
</dbReference>
<gene>
    <name evidence="1" type="primary">mppA_2</name>
    <name evidence="1" type="ORF">ArsFIN_21080</name>
    <name evidence="2" type="ORF">QE210_09135</name>
    <name evidence="3" type="ORF">QE258_09840</name>
</gene>
<dbReference type="EMBL" id="CP123504">
    <property type="protein sequence ID" value="WGM00069.1"/>
    <property type="molecule type" value="Genomic_DNA"/>
</dbReference>
<sequence>MEIYMLRYKTALAIFFFNCIVNIKPAVAALVARGDSLAEKQEVVRQINADPTSLDPISEIGLAEAHVIRDLFEG</sequence>
<dbReference type="KEGG" id="ans:ArsFIN_21080"/>
<dbReference type="RefSeq" id="WP_135677685.1">
    <property type="nucleotide sequence ID" value="NZ_CP038613.1"/>
</dbReference>
<evidence type="ECO:0000313" key="3">
    <source>
        <dbReference type="EMBL" id="WGM07505.1"/>
    </source>
</evidence>
<evidence type="ECO:0000313" key="5">
    <source>
        <dbReference type="Proteomes" id="UP001177592"/>
    </source>
</evidence>
<evidence type="ECO:0000313" key="4">
    <source>
        <dbReference type="Proteomes" id="UP000295134"/>
    </source>
</evidence>
<dbReference type="Proteomes" id="UP000295134">
    <property type="component" value="Chromosome"/>
</dbReference>
<evidence type="ECO:0000313" key="1">
    <source>
        <dbReference type="EMBL" id="QBY43540.1"/>
    </source>
</evidence>
<evidence type="ECO:0000313" key="2">
    <source>
        <dbReference type="EMBL" id="WGM00069.1"/>
    </source>
</evidence>
<reference evidence="1 4" key="1">
    <citation type="submission" date="2019-03" db="EMBL/GenBank/DDBJ databases">
        <title>Long-read sequencing reveals hyperdense prophage content in a complex bacterial symbiont genome.</title>
        <authorList>
            <person name="Frost C.L."/>
            <person name="Siozios S."/>
            <person name="Nadal-Jimenez P."/>
            <person name="Brockhurst M.A."/>
            <person name="King K.C."/>
            <person name="Darby A.C."/>
            <person name="Hurst G.D.D."/>
        </authorList>
    </citation>
    <scope>NUCLEOTIDE SEQUENCE [LARGE SCALE GENOMIC DNA]</scope>
    <source>
        <strain evidence="1 4">FIN</strain>
    </source>
</reference>
<dbReference type="Gene3D" id="3.40.190.10">
    <property type="entry name" value="Periplasmic binding protein-like II"/>
    <property type="match status" value="1"/>
</dbReference>
<reference evidence="2" key="2">
    <citation type="submission" date="2023-04" db="EMBL/GenBank/DDBJ databases">
        <title>Genome dynamics across the evolutionary transition to endosymbiosis.</title>
        <authorList>
            <person name="Siozios S."/>
            <person name="Nadal-Jimenez P."/>
            <person name="Azagi T."/>
            <person name="Sprong H."/>
            <person name="Frost C.L."/>
            <person name="Parratt S.R."/>
            <person name="Taylor G."/>
            <person name="Brettell L."/>
            <person name="Lew K.C."/>
            <person name="Croft L."/>
            <person name="King K.C."/>
            <person name="Brockhurst M.A."/>
            <person name="Hypsa V."/>
            <person name="Novakova E."/>
            <person name="Darby A.C."/>
            <person name="Hurst G.D.D."/>
        </authorList>
    </citation>
    <scope>NUCLEOTIDE SEQUENCE</scope>
    <source>
        <strain evidence="3">ANv_CAN</strain>
        <strain evidence="2">APv</strain>
    </source>
</reference>
<accession>A0A4P7KXY7</accession>
<proteinExistence type="predicted"/>
<dbReference type="AlphaFoldDB" id="A0A4P7KXY7"/>
<dbReference type="GeneID" id="96877203"/>
<dbReference type="EMBL" id="CP038613">
    <property type="protein sequence ID" value="QBY43540.1"/>
    <property type="molecule type" value="Genomic_DNA"/>
</dbReference>
<name>A0A4P7KXY7_9GAMM</name>
<protein>
    <submittedName>
        <fullName evidence="1">Periplasmic murein peptide-binding protein</fullName>
    </submittedName>
</protein>
<organism evidence="1 4">
    <name type="scientific">Arsenophonus nasoniae</name>
    <name type="common">son-killer infecting Nasonia vitripennis</name>
    <dbReference type="NCBI Taxonomy" id="638"/>
    <lineage>
        <taxon>Bacteria</taxon>
        <taxon>Pseudomonadati</taxon>
        <taxon>Pseudomonadota</taxon>
        <taxon>Gammaproteobacteria</taxon>
        <taxon>Enterobacterales</taxon>
        <taxon>Morganellaceae</taxon>
        <taxon>Arsenophonus</taxon>
    </lineage>
</organism>
<dbReference type="EMBL" id="CP123523">
    <property type="protein sequence ID" value="WGM07505.1"/>
    <property type="molecule type" value="Genomic_DNA"/>
</dbReference>